<feature type="compositionally biased region" description="Polar residues" evidence="1">
    <location>
        <begin position="40"/>
        <end position="60"/>
    </location>
</feature>
<dbReference type="GO" id="GO:0140965">
    <property type="term" value="P:secondary piRNA processing"/>
    <property type="evidence" value="ECO:0007669"/>
    <property type="project" value="EnsemblMetazoa"/>
</dbReference>
<dbReference type="GO" id="GO:0016887">
    <property type="term" value="F:ATP hydrolysis activity"/>
    <property type="evidence" value="ECO:0007669"/>
    <property type="project" value="EnsemblMetazoa"/>
</dbReference>
<keyword evidence="3" id="KW-1185">Reference proteome</keyword>
<dbReference type="GO" id="GO:0031023">
    <property type="term" value="P:microtubule organizing center organization"/>
    <property type="evidence" value="ECO:0007669"/>
    <property type="project" value="EnsemblMetazoa"/>
</dbReference>
<dbReference type="GO" id="GO:0030424">
    <property type="term" value="C:axon"/>
    <property type="evidence" value="ECO:0007669"/>
    <property type="project" value="EnsemblMetazoa"/>
</dbReference>
<dbReference type="GO" id="GO:0007318">
    <property type="term" value="P:pole plasm protein localization"/>
    <property type="evidence" value="ECO:0007669"/>
    <property type="project" value="EnsemblMetazoa"/>
</dbReference>
<dbReference type="GO" id="GO:2000002">
    <property type="term" value="P:negative regulation of DNA damage checkpoint"/>
    <property type="evidence" value="ECO:0007669"/>
    <property type="project" value="EnsemblMetazoa"/>
</dbReference>
<dbReference type="AlphaFoldDB" id="B4JJC9"/>
<name>B4JJC9_DROGR</name>
<dbReference type="GO" id="GO:0043025">
    <property type="term" value="C:neuronal cell body"/>
    <property type="evidence" value="ECO:0007669"/>
    <property type="project" value="EnsemblMetazoa"/>
</dbReference>
<reference evidence="2 3" key="1">
    <citation type="journal article" date="2007" name="Nature">
        <title>Evolution of genes and genomes on the Drosophila phylogeny.</title>
        <authorList>
            <consortium name="Drosophila 12 Genomes Consortium"/>
            <person name="Clark A.G."/>
            <person name="Eisen M.B."/>
            <person name="Smith D.R."/>
            <person name="Bergman C.M."/>
            <person name="Oliver B."/>
            <person name="Markow T.A."/>
            <person name="Kaufman T.C."/>
            <person name="Kellis M."/>
            <person name="Gelbart W."/>
            <person name="Iyer V.N."/>
            <person name="Pollard D.A."/>
            <person name="Sackton T.B."/>
            <person name="Larracuente A.M."/>
            <person name="Singh N.D."/>
            <person name="Abad J.P."/>
            <person name="Abt D.N."/>
            <person name="Adryan B."/>
            <person name="Aguade M."/>
            <person name="Akashi H."/>
            <person name="Anderson W.W."/>
            <person name="Aquadro C.F."/>
            <person name="Ardell D.H."/>
            <person name="Arguello R."/>
            <person name="Artieri C.G."/>
            <person name="Barbash D.A."/>
            <person name="Barker D."/>
            <person name="Barsanti P."/>
            <person name="Batterham P."/>
            <person name="Batzoglou S."/>
            <person name="Begun D."/>
            <person name="Bhutkar A."/>
            <person name="Blanco E."/>
            <person name="Bosak S.A."/>
            <person name="Bradley R.K."/>
            <person name="Brand A.D."/>
            <person name="Brent M.R."/>
            <person name="Brooks A.N."/>
            <person name="Brown R.H."/>
            <person name="Butlin R.K."/>
            <person name="Caggese C."/>
            <person name="Calvi B.R."/>
            <person name="Bernardo de Carvalho A."/>
            <person name="Caspi A."/>
            <person name="Castrezana S."/>
            <person name="Celniker S.E."/>
            <person name="Chang J.L."/>
            <person name="Chapple C."/>
            <person name="Chatterji S."/>
            <person name="Chinwalla A."/>
            <person name="Civetta A."/>
            <person name="Clifton S.W."/>
            <person name="Comeron J.M."/>
            <person name="Costello J.C."/>
            <person name="Coyne J.A."/>
            <person name="Daub J."/>
            <person name="David R.G."/>
            <person name="Delcher A.L."/>
            <person name="Delehaunty K."/>
            <person name="Do C.B."/>
            <person name="Ebling H."/>
            <person name="Edwards K."/>
            <person name="Eickbush T."/>
            <person name="Evans J.D."/>
            <person name="Filipski A."/>
            <person name="Findeiss S."/>
            <person name="Freyhult E."/>
            <person name="Fulton L."/>
            <person name="Fulton R."/>
            <person name="Garcia A.C."/>
            <person name="Gardiner A."/>
            <person name="Garfield D.A."/>
            <person name="Garvin B.E."/>
            <person name="Gibson G."/>
            <person name="Gilbert D."/>
            <person name="Gnerre S."/>
            <person name="Godfrey J."/>
            <person name="Good R."/>
            <person name="Gotea V."/>
            <person name="Gravely B."/>
            <person name="Greenberg A.J."/>
            <person name="Griffiths-Jones S."/>
            <person name="Gross S."/>
            <person name="Guigo R."/>
            <person name="Gustafson E.A."/>
            <person name="Haerty W."/>
            <person name="Hahn M.W."/>
            <person name="Halligan D.L."/>
            <person name="Halpern A.L."/>
            <person name="Halter G.M."/>
            <person name="Han M.V."/>
            <person name="Heger A."/>
            <person name="Hillier L."/>
            <person name="Hinrichs A.S."/>
            <person name="Holmes I."/>
            <person name="Hoskins R.A."/>
            <person name="Hubisz M.J."/>
            <person name="Hultmark D."/>
            <person name="Huntley M.A."/>
            <person name="Jaffe D.B."/>
            <person name="Jagadeeshan S."/>
            <person name="Jeck W.R."/>
            <person name="Johnson J."/>
            <person name="Jones C.D."/>
            <person name="Jordan W.C."/>
            <person name="Karpen G.H."/>
            <person name="Kataoka E."/>
            <person name="Keightley P.D."/>
            <person name="Kheradpour P."/>
            <person name="Kirkness E.F."/>
            <person name="Koerich L.B."/>
            <person name="Kristiansen K."/>
            <person name="Kudrna D."/>
            <person name="Kulathinal R.J."/>
            <person name="Kumar S."/>
            <person name="Kwok R."/>
            <person name="Lander E."/>
            <person name="Langley C.H."/>
            <person name="Lapoint R."/>
            <person name="Lazzaro B.P."/>
            <person name="Lee S.J."/>
            <person name="Levesque L."/>
            <person name="Li R."/>
            <person name="Lin C.F."/>
            <person name="Lin M.F."/>
            <person name="Lindblad-Toh K."/>
            <person name="Llopart A."/>
            <person name="Long M."/>
            <person name="Low L."/>
            <person name="Lozovsky E."/>
            <person name="Lu J."/>
            <person name="Luo M."/>
            <person name="Machado C.A."/>
            <person name="Makalowski W."/>
            <person name="Marzo M."/>
            <person name="Matsuda M."/>
            <person name="Matzkin L."/>
            <person name="McAllister B."/>
            <person name="McBride C.S."/>
            <person name="McKernan B."/>
            <person name="McKernan K."/>
            <person name="Mendez-Lago M."/>
            <person name="Minx P."/>
            <person name="Mollenhauer M.U."/>
            <person name="Montooth K."/>
            <person name="Mount S.M."/>
            <person name="Mu X."/>
            <person name="Myers E."/>
            <person name="Negre B."/>
            <person name="Newfeld S."/>
            <person name="Nielsen R."/>
            <person name="Noor M.A."/>
            <person name="O'Grady P."/>
            <person name="Pachter L."/>
            <person name="Papaceit M."/>
            <person name="Parisi M.J."/>
            <person name="Parisi M."/>
            <person name="Parts L."/>
            <person name="Pedersen J.S."/>
            <person name="Pesole G."/>
            <person name="Phillippy A.M."/>
            <person name="Ponting C.P."/>
            <person name="Pop M."/>
            <person name="Porcelli D."/>
            <person name="Powell J.R."/>
            <person name="Prohaska S."/>
            <person name="Pruitt K."/>
            <person name="Puig M."/>
            <person name="Quesneville H."/>
            <person name="Ram K.R."/>
            <person name="Rand D."/>
            <person name="Rasmussen M.D."/>
            <person name="Reed L.K."/>
            <person name="Reenan R."/>
            <person name="Reily A."/>
            <person name="Remington K.A."/>
            <person name="Rieger T.T."/>
            <person name="Ritchie M.G."/>
            <person name="Robin C."/>
            <person name="Rogers Y.H."/>
            <person name="Rohde C."/>
            <person name="Rozas J."/>
            <person name="Rubenfield M.J."/>
            <person name="Ruiz A."/>
            <person name="Russo S."/>
            <person name="Salzberg S.L."/>
            <person name="Sanchez-Gracia A."/>
            <person name="Saranga D.J."/>
            <person name="Sato H."/>
            <person name="Schaeffer S.W."/>
            <person name="Schatz M.C."/>
            <person name="Schlenke T."/>
            <person name="Schwartz R."/>
            <person name="Segarra C."/>
            <person name="Singh R.S."/>
            <person name="Sirot L."/>
            <person name="Sirota M."/>
            <person name="Sisneros N.B."/>
            <person name="Smith C.D."/>
            <person name="Smith T.F."/>
            <person name="Spieth J."/>
            <person name="Stage D.E."/>
            <person name="Stark A."/>
            <person name="Stephan W."/>
            <person name="Strausberg R.L."/>
            <person name="Strempel S."/>
            <person name="Sturgill D."/>
            <person name="Sutton G."/>
            <person name="Sutton G.G."/>
            <person name="Tao W."/>
            <person name="Teichmann S."/>
            <person name="Tobari Y.N."/>
            <person name="Tomimura Y."/>
            <person name="Tsolas J.M."/>
            <person name="Valente V.L."/>
            <person name="Venter E."/>
            <person name="Venter J.C."/>
            <person name="Vicario S."/>
            <person name="Vieira F.G."/>
            <person name="Vilella A.J."/>
            <person name="Villasante A."/>
            <person name="Walenz B."/>
            <person name="Wang J."/>
            <person name="Wasserman M."/>
            <person name="Watts T."/>
            <person name="Wilson D."/>
            <person name="Wilson R.K."/>
            <person name="Wing R.A."/>
            <person name="Wolfner M.F."/>
            <person name="Wong A."/>
            <person name="Wong G.K."/>
            <person name="Wu C.I."/>
            <person name="Wu G."/>
            <person name="Yamamoto D."/>
            <person name="Yang H.P."/>
            <person name="Yang S.P."/>
            <person name="Yorke J.A."/>
            <person name="Yoshida K."/>
            <person name="Zdobnov E."/>
            <person name="Zhang P."/>
            <person name="Zhang Y."/>
            <person name="Zimin A.V."/>
            <person name="Baldwin J."/>
            <person name="Abdouelleil A."/>
            <person name="Abdulkadir J."/>
            <person name="Abebe A."/>
            <person name="Abera B."/>
            <person name="Abreu J."/>
            <person name="Acer S.C."/>
            <person name="Aftuck L."/>
            <person name="Alexander A."/>
            <person name="An P."/>
            <person name="Anderson E."/>
            <person name="Anderson S."/>
            <person name="Arachi H."/>
            <person name="Azer M."/>
            <person name="Bachantsang P."/>
            <person name="Barry A."/>
            <person name="Bayul T."/>
            <person name="Berlin A."/>
            <person name="Bessette D."/>
            <person name="Bloom T."/>
            <person name="Blye J."/>
            <person name="Boguslavskiy L."/>
            <person name="Bonnet C."/>
            <person name="Boukhgalter B."/>
            <person name="Bourzgui I."/>
            <person name="Brown A."/>
            <person name="Cahill P."/>
            <person name="Channer S."/>
            <person name="Cheshatsang Y."/>
            <person name="Chuda L."/>
            <person name="Citroen M."/>
            <person name="Collymore A."/>
            <person name="Cooke P."/>
            <person name="Costello M."/>
            <person name="D'Aco K."/>
            <person name="Daza R."/>
            <person name="De Haan G."/>
            <person name="DeGray S."/>
            <person name="DeMaso C."/>
            <person name="Dhargay N."/>
            <person name="Dooley K."/>
            <person name="Dooley E."/>
            <person name="Doricent M."/>
            <person name="Dorje P."/>
            <person name="Dorjee K."/>
            <person name="Dupes A."/>
            <person name="Elong R."/>
            <person name="Falk J."/>
            <person name="Farina A."/>
            <person name="Faro S."/>
            <person name="Ferguson D."/>
            <person name="Fisher S."/>
            <person name="Foley C.D."/>
            <person name="Franke A."/>
            <person name="Friedrich D."/>
            <person name="Gadbois L."/>
            <person name="Gearin G."/>
            <person name="Gearin C.R."/>
            <person name="Giannoukos G."/>
            <person name="Goode T."/>
            <person name="Graham J."/>
            <person name="Grandbois E."/>
            <person name="Grewal S."/>
            <person name="Gyaltsen K."/>
            <person name="Hafez N."/>
            <person name="Hagos B."/>
            <person name="Hall J."/>
            <person name="Henson C."/>
            <person name="Hollinger A."/>
            <person name="Honan T."/>
            <person name="Huard M.D."/>
            <person name="Hughes L."/>
            <person name="Hurhula B."/>
            <person name="Husby M.E."/>
            <person name="Kamat A."/>
            <person name="Kanga B."/>
            <person name="Kashin S."/>
            <person name="Khazanovich D."/>
            <person name="Kisner P."/>
            <person name="Lance K."/>
            <person name="Lara M."/>
            <person name="Lee W."/>
            <person name="Lennon N."/>
            <person name="Letendre F."/>
            <person name="LeVine R."/>
            <person name="Lipovsky A."/>
            <person name="Liu X."/>
            <person name="Liu J."/>
            <person name="Liu S."/>
            <person name="Lokyitsang T."/>
            <person name="Lokyitsang Y."/>
            <person name="Lubonja R."/>
            <person name="Lui A."/>
            <person name="MacDonald P."/>
            <person name="Magnisalis V."/>
            <person name="Maru K."/>
            <person name="Matthews C."/>
            <person name="McCusker W."/>
            <person name="McDonough S."/>
            <person name="Mehta T."/>
            <person name="Meldrim J."/>
            <person name="Meneus L."/>
            <person name="Mihai O."/>
            <person name="Mihalev A."/>
            <person name="Mihova T."/>
            <person name="Mittelman R."/>
            <person name="Mlenga V."/>
            <person name="Montmayeur A."/>
            <person name="Mulrain L."/>
            <person name="Navidi A."/>
            <person name="Naylor J."/>
            <person name="Negash T."/>
            <person name="Nguyen T."/>
            <person name="Nguyen N."/>
            <person name="Nicol R."/>
            <person name="Norbu C."/>
            <person name="Norbu N."/>
            <person name="Novod N."/>
            <person name="O'Neill B."/>
            <person name="Osman S."/>
            <person name="Markiewicz E."/>
            <person name="Oyono O.L."/>
            <person name="Patti C."/>
            <person name="Phunkhang P."/>
            <person name="Pierre F."/>
            <person name="Priest M."/>
            <person name="Raghuraman S."/>
            <person name="Rege F."/>
            <person name="Reyes R."/>
            <person name="Rise C."/>
            <person name="Rogov P."/>
            <person name="Ross K."/>
            <person name="Ryan E."/>
            <person name="Settipalli S."/>
            <person name="Shea T."/>
            <person name="Sherpa N."/>
            <person name="Shi L."/>
            <person name="Shih D."/>
            <person name="Sparrow T."/>
            <person name="Spaulding J."/>
            <person name="Stalker J."/>
            <person name="Stange-Thomann N."/>
            <person name="Stavropoulos S."/>
            <person name="Stone C."/>
            <person name="Strader C."/>
            <person name="Tesfaye S."/>
            <person name="Thomson T."/>
            <person name="Thoulutsang Y."/>
            <person name="Thoulutsang D."/>
            <person name="Topham K."/>
            <person name="Topping I."/>
            <person name="Tsamla T."/>
            <person name="Vassiliev H."/>
            <person name="Vo A."/>
            <person name="Wangchuk T."/>
            <person name="Wangdi T."/>
            <person name="Weiand M."/>
            <person name="Wilkinson J."/>
            <person name="Wilson A."/>
            <person name="Yadav S."/>
            <person name="Young G."/>
            <person name="Yu Q."/>
            <person name="Zembek L."/>
            <person name="Zhong D."/>
            <person name="Zimmer A."/>
            <person name="Zwirko Z."/>
            <person name="Jaffe D.B."/>
            <person name="Alvarez P."/>
            <person name="Brockman W."/>
            <person name="Butler J."/>
            <person name="Chin C."/>
            <person name="Gnerre S."/>
            <person name="Grabherr M."/>
            <person name="Kleber M."/>
            <person name="Mauceli E."/>
            <person name="MacCallum I."/>
        </authorList>
    </citation>
    <scope>NUCLEOTIDE SEQUENCE [LARGE SCALE GENOMIC DNA]</scope>
    <source>
        <strain evidence="3">Tucson 15287-2541.00</strain>
    </source>
</reference>
<dbReference type="GO" id="GO:0007293">
    <property type="term" value="P:germarium-derived egg chamber formation"/>
    <property type="evidence" value="ECO:0007669"/>
    <property type="project" value="EnsemblMetazoa"/>
</dbReference>
<evidence type="ECO:0000313" key="3">
    <source>
        <dbReference type="Proteomes" id="UP000001070"/>
    </source>
</evidence>
<dbReference type="OrthoDB" id="6513042at2759"/>
<dbReference type="GO" id="GO:0035194">
    <property type="term" value="P:regulatory ncRNA-mediated post-transcriptional gene silencing"/>
    <property type="evidence" value="ECO:0007669"/>
    <property type="project" value="EnsemblMetazoa"/>
</dbReference>
<dbReference type="GO" id="GO:0046843">
    <property type="term" value="P:dorsal appendage formation"/>
    <property type="evidence" value="ECO:0007669"/>
    <property type="project" value="EnsemblMetazoa"/>
</dbReference>
<dbReference type="HOGENOM" id="CLU_1024036_0_0_1"/>
<dbReference type="GO" id="GO:0043186">
    <property type="term" value="C:P granule"/>
    <property type="evidence" value="ECO:0007669"/>
    <property type="project" value="EnsemblMetazoa"/>
</dbReference>
<dbReference type="GO" id="GO:0030425">
    <property type="term" value="C:dendrite"/>
    <property type="evidence" value="ECO:0007669"/>
    <property type="project" value="EnsemblMetazoa"/>
</dbReference>
<evidence type="ECO:0000256" key="1">
    <source>
        <dbReference type="SAM" id="MobiDB-lite"/>
    </source>
</evidence>
<dbReference type="EMBL" id="CH916370">
    <property type="protein sequence ID" value="EDV99681.1"/>
    <property type="molecule type" value="Genomic_DNA"/>
</dbReference>
<dbReference type="GO" id="GO:0034584">
    <property type="term" value="F:piRNA binding"/>
    <property type="evidence" value="ECO:0007669"/>
    <property type="project" value="EnsemblMetazoa"/>
</dbReference>
<dbReference type="eggNOG" id="KOG1804">
    <property type="taxonomic scope" value="Eukaryota"/>
</dbReference>
<gene>
    <name evidence="2" type="primary">Dgri\GH12465</name>
    <name evidence="2" type="ORF">Dgri_GH12465</name>
</gene>
<dbReference type="GO" id="GO:0070725">
    <property type="term" value="C:Yb body"/>
    <property type="evidence" value="ECO:0007669"/>
    <property type="project" value="EnsemblMetazoa"/>
</dbReference>
<proteinExistence type="predicted"/>
<evidence type="ECO:0000313" key="2">
    <source>
        <dbReference type="EMBL" id="EDV99681.1"/>
    </source>
</evidence>
<dbReference type="Proteomes" id="UP000001070">
    <property type="component" value="Unassembled WGS sequence"/>
</dbReference>
<dbReference type="GO" id="GO:0005829">
    <property type="term" value="C:cytosol"/>
    <property type="evidence" value="ECO:0007669"/>
    <property type="project" value="EnsemblMetazoa"/>
</dbReference>
<accession>B4JJC9</accession>
<dbReference type="GO" id="GO:0007616">
    <property type="term" value="P:long-term memory"/>
    <property type="evidence" value="ECO:0007669"/>
    <property type="project" value="EnsemblMetazoa"/>
</dbReference>
<feature type="region of interest" description="Disordered" evidence="1">
    <location>
        <begin position="35"/>
        <end position="60"/>
    </location>
</feature>
<dbReference type="GO" id="GO:0032574">
    <property type="term" value="F:5'-3' RNA helicase activity"/>
    <property type="evidence" value="ECO:0007669"/>
    <property type="project" value="EnsemblMetazoa"/>
</dbReference>
<dbReference type="GO" id="GO:0140990">
    <property type="term" value="P:primary piRNA processing"/>
    <property type="evidence" value="ECO:0007669"/>
    <property type="project" value="EnsemblMetazoa"/>
</dbReference>
<organism evidence="3">
    <name type="scientific">Drosophila grimshawi</name>
    <name type="common">Hawaiian fruit fly</name>
    <name type="synonym">Idiomyia grimshawi</name>
    <dbReference type="NCBI Taxonomy" id="7222"/>
    <lineage>
        <taxon>Eukaryota</taxon>
        <taxon>Metazoa</taxon>
        <taxon>Ecdysozoa</taxon>
        <taxon>Arthropoda</taxon>
        <taxon>Hexapoda</taxon>
        <taxon>Insecta</taxon>
        <taxon>Pterygota</taxon>
        <taxon>Neoptera</taxon>
        <taxon>Endopterygota</taxon>
        <taxon>Diptera</taxon>
        <taxon>Brachycera</taxon>
        <taxon>Muscomorpha</taxon>
        <taxon>Ephydroidea</taxon>
        <taxon>Drosophilidae</taxon>
        <taxon>Drosophila</taxon>
        <taxon>Hawaiian Drosophila</taxon>
    </lineage>
</organism>
<dbReference type="GO" id="GO:0070922">
    <property type="term" value="P:RISC complex assembly"/>
    <property type="evidence" value="ECO:0007669"/>
    <property type="project" value="EnsemblMetazoa"/>
</dbReference>
<dbReference type="GO" id="GO:0032473">
    <property type="term" value="C:cytoplasmic side of mitochondrial outer membrane"/>
    <property type="evidence" value="ECO:0007669"/>
    <property type="project" value="EnsemblMetazoa"/>
</dbReference>
<dbReference type="GO" id="GO:0031315">
    <property type="term" value="C:extrinsic component of mitochondrial outer membrane"/>
    <property type="evidence" value="ECO:0007669"/>
    <property type="project" value="EnsemblMetazoa"/>
</dbReference>
<protein>
    <submittedName>
        <fullName evidence="2">GH12465</fullName>
    </submittedName>
</protein>
<dbReference type="InParanoid" id="B4JJC9"/>
<dbReference type="GO" id="GO:0000184">
    <property type="term" value="P:nuclear-transcribed mRNA catabolic process, nonsense-mediated decay"/>
    <property type="evidence" value="ECO:0007669"/>
    <property type="project" value="EnsemblMetazoa"/>
</dbReference>
<sequence length="272" mass="30875">MYKIWRSIFSNGEKEREHKLDMLDMENNFLDQEAKENAENSDPNLNLATTTHNSDQETAATSSSCCARKGVITELTGNAGLINNSMSFSRQSAGELFRDLNIGCVVEYLVFQQDEGIFKVVKIHKILEHCWELRTILGVITQRLSASIEIVELDKIKINFIPKKGDEISLECIVQLDDVYVDKQGEILLVKKVSPTRIETNQKCIIERVFEEIAVLDNNAYVLKEDVPTGISLHLGDTVRVDLIECKHSTFTRRAIKLILLEKNFGQVKNKC</sequence>